<dbReference type="EMBL" id="GBXM01107925">
    <property type="protein sequence ID" value="JAH00652.1"/>
    <property type="molecule type" value="Transcribed_RNA"/>
</dbReference>
<reference evidence="1" key="1">
    <citation type="submission" date="2014-11" db="EMBL/GenBank/DDBJ databases">
        <authorList>
            <person name="Amaro Gonzalez C."/>
        </authorList>
    </citation>
    <scope>NUCLEOTIDE SEQUENCE</scope>
</reference>
<proteinExistence type="predicted"/>
<evidence type="ECO:0000313" key="1">
    <source>
        <dbReference type="EMBL" id="JAH00652.1"/>
    </source>
</evidence>
<dbReference type="AlphaFoldDB" id="A0A0E9P8P2"/>
<name>A0A0E9P8P2_ANGAN</name>
<accession>A0A0E9P8P2</accession>
<protein>
    <submittedName>
        <fullName evidence="1">Uncharacterized protein</fullName>
    </submittedName>
</protein>
<organism evidence="1">
    <name type="scientific">Anguilla anguilla</name>
    <name type="common">European freshwater eel</name>
    <name type="synonym">Muraena anguilla</name>
    <dbReference type="NCBI Taxonomy" id="7936"/>
    <lineage>
        <taxon>Eukaryota</taxon>
        <taxon>Metazoa</taxon>
        <taxon>Chordata</taxon>
        <taxon>Craniata</taxon>
        <taxon>Vertebrata</taxon>
        <taxon>Euteleostomi</taxon>
        <taxon>Actinopterygii</taxon>
        <taxon>Neopterygii</taxon>
        <taxon>Teleostei</taxon>
        <taxon>Anguilliformes</taxon>
        <taxon>Anguillidae</taxon>
        <taxon>Anguilla</taxon>
    </lineage>
</organism>
<reference evidence="1" key="2">
    <citation type="journal article" date="2015" name="Fish Shellfish Immunol.">
        <title>Early steps in the European eel (Anguilla anguilla)-Vibrio vulnificus interaction in the gills: Role of the RtxA13 toxin.</title>
        <authorList>
            <person name="Callol A."/>
            <person name="Pajuelo D."/>
            <person name="Ebbesson L."/>
            <person name="Teles M."/>
            <person name="MacKenzie S."/>
            <person name="Amaro C."/>
        </authorList>
    </citation>
    <scope>NUCLEOTIDE SEQUENCE</scope>
</reference>
<sequence length="69" mass="8345">MPTCMYLHSAVCIVSTVVFCSCFKDHWYALLYVALDKGFCQRNVMYRIPYRYKRYCQCKIIFFGSRYEN</sequence>